<gene>
    <name evidence="2" type="ORF">GCM10017559_51040</name>
</gene>
<dbReference type="InterPro" id="IPR018247">
    <property type="entry name" value="EF_Hand_1_Ca_BS"/>
</dbReference>
<dbReference type="SMART" id="SM00054">
    <property type="entry name" value="EFh"/>
    <property type="match status" value="2"/>
</dbReference>
<dbReference type="RefSeq" id="WP_344899587.1">
    <property type="nucleotide sequence ID" value="NZ_BAAAWD010000014.1"/>
</dbReference>
<evidence type="ECO:0000313" key="2">
    <source>
        <dbReference type="EMBL" id="GAA3020430.1"/>
    </source>
</evidence>
<dbReference type="PROSITE" id="PS00018">
    <property type="entry name" value="EF_HAND_1"/>
    <property type="match status" value="2"/>
</dbReference>
<feature type="domain" description="EF-hand" evidence="1">
    <location>
        <begin position="1"/>
        <end position="35"/>
    </location>
</feature>
<reference evidence="2 3" key="1">
    <citation type="journal article" date="2019" name="Int. J. Syst. Evol. Microbiol.">
        <title>The Global Catalogue of Microorganisms (GCM) 10K type strain sequencing project: providing services to taxonomists for standard genome sequencing and annotation.</title>
        <authorList>
            <consortium name="The Broad Institute Genomics Platform"/>
            <consortium name="The Broad Institute Genome Sequencing Center for Infectious Disease"/>
            <person name="Wu L."/>
            <person name="Ma J."/>
        </authorList>
    </citation>
    <scope>NUCLEOTIDE SEQUENCE [LARGE SCALE GENOMIC DNA]</scope>
    <source>
        <strain evidence="2 3">JCM 3106</strain>
    </source>
</reference>
<dbReference type="CDD" id="cd00051">
    <property type="entry name" value="EFh"/>
    <property type="match status" value="1"/>
</dbReference>
<name>A0ABN3Y6B0_9ACTN</name>
<dbReference type="PROSITE" id="PS50222">
    <property type="entry name" value="EF_HAND_2"/>
    <property type="match status" value="2"/>
</dbReference>
<evidence type="ECO:0000313" key="3">
    <source>
        <dbReference type="Proteomes" id="UP001499930"/>
    </source>
</evidence>
<dbReference type="SUPFAM" id="SSF47473">
    <property type="entry name" value="EF-hand"/>
    <property type="match status" value="1"/>
</dbReference>
<dbReference type="InterPro" id="IPR002048">
    <property type="entry name" value="EF_hand_dom"/>
</dbReference>
<dbReference type="EMBL" id="BAAAWD010000014">
    <property type="protein sequence ID" value="GAA3020430.1"/>
    <property type="molecule type" value="Genomic_DNA"/>
</dbReference>
<organism evidence="2 3">
    <name type="scientific">Streptosporangium longisporum</name>
    <dbReference type="NCBI Taxonomy" id="46187"/>
    <lineage>
        <taxon>Bacteria</taxon>
        <taxon>Bacillati</taxon>
        <taxon>Actinomycetota</taxon>
        <taxon>Actinomycetes</taxon>
        <taxon>Streptosporangiales</taxon>
        <taxon>Streptosporangiaceae</taxon>
        <taxon>Streptosporangium</taxon>
    </lineage>
</organism>
<feature type="domain" description="EF-hand" evidence="1">
    <location>
        <begin position="36"/>
        <end position="71"/>
    </location>
</feature>
<sequence>MADDYATTFQIVDVDGDGLISVPELTRLMEVLGEPITPEAAAAAVAKIDLNGDGLISLEEFAGYLSRHRAG</sequence>
<dbReference type="Gene3D" id="1.10.238.10">
    <property type="entry name" value="EF-hand"/>
    <property type="match status" value="1"/>
</dbReference>
<dbReference type="Proteomes" id="UP001499930">
    <property type="component" value="Unassembled WGS sequence"/>
</dbReference>
<proteinExistence type="predicted"/>
<keyword evidence="3" id="KW-1185">Reference proteome</keyword>
<dbReference type="Pfam" id="PF13499">
    <property type="entry name" value="EF-hand_7"/>
    <property type="match status" value="1"/>
</dbReference>
<evidence type="ECO:0000259" key="1">
    <source>
        <dbReference type="PROSITE" id="PS50222"/>
    </source>
</evidence>
<protein>
    <recommendedName>
        <fullName evidence="1">EF-hand domain-containing protein</fullName>
    </recommendedName>
</protein>
<comment type="caution">
    <text evidence="2">The sequence shown here is derived from an EMBL/GenBank/DDBJ whole genome shotgun (WGS) entry which is preliminary data.</text>
</comment>
<dbReference type="InterPro" id="IPR011992">
    <property type="entry name" value="EF-hand-dom_pair"/>
</dbReference>
<accession>A0ABN3Y6B0</accession>